<evidence type="ECO:0000259" key="3">
    <source>
        <dbReference type="Pfam" id="PF23013"/>
    </source>
</evidence>
<feature type="compositionally biased region" description="Basic residues" evidence="1">
    <location>
        <begin position="1710"/>
        <end position="1723"/>
    </location>
</feature>
<reference evidence="4" key="1">
    <citation type="submission" date="2022-06" db="EMBL/GenBank/DDBJ databases">
        <authorList>
            <person name="Berger JAMES D."/>
            <person name="Berger JAMES D."/>
        </authorList>
    </citation>
    <scope>NUCLEOTIDE SEQUENCE [LARGE SCALE GENOMIC DNA]</scope>
</reference>
<protein>
    <recommendedName>
        <fullName evidence="6">DEP domain-containing protein</fullName>
    </recommendedName>
</protein>
<dbReference type="InterPro" id="IPR048255">
    <property type="entry name" value="IML1_N"/>
</dbReference>
<dbReference type="GO" id="GO:0010508">
    <property type="term" value="P:positive regulation of autophagy"/>
    <property type="evidence" value="ECO:0007669"/>
    <property type="project" value="TreeGrafter"/>
</dbReference>
<dbReference type="GO" id="GO:0005096">
    <property type="term" value="F:GTPase activator activity"/>
    <property type="evidence" value="ECO:0007669"/>
    <property type="project" value="InterPro"/>
</dbReference>
<dbReference type="GO" id="GO:0005765">
    <property type="term" value="C:lysosomal membrane"/>
    <property type="evidence" value="ECO:0007669"/>
    <property type="project" value="TreeGrafter"/>
</dbReference>
<feature type="region of interest" description="Disordered" evidence="1">
    <location>
        <begin position="690"/>
        <end position="725"/>
    </location>
</feature>
<proteinExistence type="predicted"/>
<sequence>MLLKAYILLDFMVLKQKFKLQYHPRIDSRGFLSEDVIISSRGSHSITVGDVVEVYHAEDIHHALFLVTHLSDELQNRDVISVEQSLAHTFKLQQHKSVIVNVISKETVSLDLVELYFRDQYFSRRDFYNITRKLVGTVVHVNKKLTCNEMRTQVGDLWRLGEKYSCGYVDSKTKIIFRSSTAVIHIFIQMSQEMWWFDNNGDLHLEKAFKFLSKLFLRFWPENNCNHDTTVVFFTRIYIDDLPSAYTQSFKQDVQGRFYEDFYRVIIQNERFTTDEWKRELGRMQYEVIEFEKHIYSYLYNAYPLMNENSNQKTKLNICTAMDANLLEVLNMAINLYSGYNVDRNFDRTGKLLFVITPGSGVYHVNENLLMLTKKRVLDLGVGVDLICLAEQPLHAVPLFKILSESFINPEEYIAPHWINCSYFKSAQELRYIEMGKPFPRVKVVSFKDSDDFLLSKNTEEIQPINGGGGHLENHNEELSGECHDKNSTQTTLITTTTTTKSSLPIYRIVYPFCQVPSLFNNNNNTLHNRIKYNKIHPSMTNELFNESLAKSNDSIITTRLTSSTATTTISTSTTTTLNDYTSSTLNDNRLRRTNPTSTSSSSTSSLIIDPSVNCSTTLSAINTVIAVAKARRASICSASSTTSSSASSSLHKMTLSLSNESEDVTSAITTTATIPSSIGGLLVPSLGGSRHIDDARINGSSRGGVDRRRHHRQQQQQQRYHTGSLDRWQYCSTGDNYLAYSSPPLVPPASSSLSGNLMYSEKKSLTLPNTHSISHLQNSLSRVTSKNHITNPNNNGTTGNFTNISSLPSVRERCAENNQTSDGLIISKILIMNNANNVSSLPVLSRHSRIRTQSFSGEQKSRLCCIDSSLKEVHNSLMNTGRRDSVEGVCQQECNLSHSRTMDVVMSDGQHTNLSASSSPWSVANYHQSSGLRGYNSSKNRRTGYAGGNGSGGILSLSGPSCQTPLPLGNIARRKSTMTLYPTVNSAAGAGAATTPTNTTPLHSIGKHTTTTNQQFYYYTRNSTSYAASSLISGSYFPFGLGSNSSRIPISAGQRRWALVRPSDEYGSTITPHCIITSSDDIDIMFPTPLPYNLCEIWVAYFNFLRAYLQEKSAAKDSTQMGNSNLCSLKDITTNTTNNNSNINGIVNHSTSDSLQQQFGLRKAKVSMSLKCLPNYDERPSENLNVPHNCISSSRLPPASLLSSSQGVSSAPRSSHSDENSKQCNPINNNNVTPAKTDICINNQPTGSSVLQQQQQQQHHQDQQISVMHDRSENLSDLSENSLKALQLLLEAVKSTMLSFSSTGNVSTNYLSSVATLATLSSTLIPQSAYFYPRKGQHFLSTNGGSTVSTNSSTTITTTTTTNANNNTSSNSNNNHNINSNNNSTDDQNLYGVHLNNYNNLYHKHAVPKRIAGLRNMLRRIGVDWKSLIVPACLPVDTDYFPDTNRLRSEWYILHDYRVVPSGMSLDEWMSINNDDLEPGAYYNHRQLTAREVFQEMVLQRISQGFQLCHEAVQQQQQQQQQHNPTNSNPVEHHQHHHSPAAAVASTATATTTNTTSSTTTTNGNNSGSSISGGSGSSSTSGNTSSTNTTTSGSISQTSNPNHANINSNNNNNTNNKSQHKSVIKQNAERRDQRNSSHTTTNNNNSSSSNNITRKLTNNPIITTNTPTPTTTAMTTIASSIAAVNMNTNIKRFNHLSTHRNPTSSLMKPSHRYPHHHHHQQHQPRLSSPKMNSSNTTNNVSSSSISTTNSSVSQCFKSSCGGGGGGRILGVGLTINRSGGNQSTNSSSTVTSTSGSSSSSASGGGAGGRGAGVGGVGVSGTISGSTIMTTSIGGRYLQSMHKVHNNNNNRNNNNTMTKSTLGTISKFGDTDQGVKTACKLSIGHLFHLISLDEDSIAVTSYRQIDKIIKIAYSYALQVPDAKSYVSLNTNFTNDSTVILNWNYLDNYLCNRGISDSFRLLPNLKFWRSRFFILPIYSNETRRLTEAIRDNTTGSRIPCDVFESDYANMNREKTCERFVHFIESVNRIRRTVIPSRKINRQA</sequence>
<evidence type="ECO:0008006" key="6">
    <source>
        <dbReference type="Google" id="ProtNLM"/>
    </source>
</evidence>
<feature type="compositionally biased region" description="Low complexity" evidence="1">
    <location>
        <begin position="1547"/>
        <end position="1571"/>
    </location>
</feature>
<dbReference type="InterPro" id="IPR055213">
    <property type="entry name" value="IML1_double_psi_beta_barrel"/>
</dbReference>
<organism evidence="4 5">
    <name type="scientific">Trichobilharzia regenti</name>
    <name type="common">Nasal bird schistosome</name>
    <dbReference type="NCBI Taxonomy" id="157069"/>
    <lineage>
        <taxon>Eukaryota</taxon>
        <taxon>Metazoa</taxon>
        <taxon>Spiralia</taxon>
        <taxon>Lophotrochozoa</taxon>
        <taxon>Platyhelminthes</taxon>
        <taxon>Trematoda</taxon>
        <taxon>Digenea</taxon>
        <taxon>Strigeidida</taxon>
        <taxon>Schistosomatoidea</taxon>
        <taxon>Schistosomatidae</taxon>
        <taxon>Trichobilharzia</taxon>
    </lineage>
</organism>
<keyword evidence="4" id="KW-1185">Reference proteome</keyword>
<dbReference type="PANTHER" id="PTHR13179:SF8">
    <property type="entry name" value="GATOR COMPLEX PROTEIN DEPDC5"/>
    <property type="match status" value="1"/>
</dbReference>
<dbReference type="Pfam" id="PF23013">
    <property type="entry name" value="IML1_N"/>
    <property type="match status" value="1"/>
</dbReference>
<feature type="compositionally biased region" description="Low complexity" evidence="1">
    <location>
        <begin position="1774"/>
        <end position="1802"/>
    </location>
</feature>
<feature type="region of interest" description="Disordered" evidence="1">
    <location>
        <begin position="1774"/>
        <end position="1811"/>
    </location>
</feature>
<feature type="compositionally biased region" description="Polar residues" evidence="1">
    <location>
        <begin position="1223"/>
        <end position="1252"/>
    </location>
</feature>
<dbReference type="WBParaSite" id="TREG1_93080.1">
    <property type="protein sequence ID" value="TREG1_93080.1"/>
    <property type="gene ID" value="TREG1_93080"/>
</dbReference>
<feature type="compositionally biased region" description="Low complexity" evidence="1">
    <location>
        <begin position="1202"/>
        <end position="1211"/>
    </location>
</feature>
<feature type="compositionally biased region" description="Low complexity" evidence="1">
    <location>
        <begin position="1637"/>
        <end position="1672"/>
    </location>
</feature>
<dbReference type="GO" id="GO:0034198">
    <property type="term" value="P:cellular response to amino acid starvation"/>
    <property type="evidence" value="ECO:0007669"/>
    <property type="project" value="TreeGrafter"/>
</dbReference>
<dbReference type="Proteomes" id="UP000050795">
    <property type="component" value="Unassembled WGS sequence"/>
</dbReference>
<evidence type="ECO:0000313" key="4">
    <source>
        <dbReference type="Proteomes" id="UP000050795"/>
    </source>
</evidence>
<dbReference type="InterPro" id="IPR027244">
    <property type="entry name" value="IML1"/>
</dbReference>
<feature type="region of interest" description="Disordered" evidence="1">
    <location>
        <begin position="1344"/>
        <end position="1388"/>
    </location>
</feature>
<feature type="region of interest" description="Disordered" evidence="1">
    <location>
        <begin position="1202"/>
        <end position="1267"/>
    </location>
</feature>
<evidence type="ECO:0000256" key="1">
    <source>
        <dbReference type="SAM" id="MobiDB-lite"/>
    </source>
</evidence>
<name>A0AA85KJR7_TRIRE</name>
<feature type="compositionally biased region" description="Low complexity" evidence="1">
    <location>
        <begin position="1733"/>
        <end position="1753"/>
    </location>
</feature>
<feature type="region of interest" description="Disordered" evidence="1">
    <location>
        <begin position="1514"/>
        <end position="1672"/>
    </location>
</feature>
<accession>A0AA85KJR7</accession>
<feature type="compositionally biased region" description="Low complexity" evidence="1">
    <location>
        <begin position="1578"/>
        <end position="1617"/>
    </location>
</feature>
<dbReference type="PANTHER" id="PTHR13179">
    <property type="entry name" value="DEP DOMAIN CONTAINING PROTEIN 5"/>
    <property type="match status" value="1"/>
</dbReference>
<feature type="region of interest" description="Disordered" evidence="1">
    <location>
        <begin position="1697"/>
        <end position="1753"/>
    </location>
</feature>
<feature type="domain" description="IML1 N-terminal double psi beta-barrel" evidence="3">
    <location>
        <begin position="16"/>
        <end position="102"/>
    </location>
</feature>
<dbReference type="GO" id="GO:1990130">
    <property type="term" value="C:GATOR1 complex"/>
    <property type="evidence" value="ECO:0007669"/>
    <property type="project" value="TreeGrafter"/>
</dbReference>
<dbReference type="Pfam" id="PF12257">
    <property type="entry name" value="IML1"/>
    <property type="match status" value="1"/>
</dbReference>
<dbReference type="GO" id="GO:1904262">
    <property type="term" value="P:negative regulation of TORC1 signaling"/>
    <property type="evidence" value="ECO:0007669"/>
    <property type="project" value="TreeGrafter"/>
</dbReference>
<evidence type="ECO:0000259" key="2">
    <source>
        <dbReference type="Pfam" id="PF12257"/>
    </source>
</evidence>
<evidence type="ECO:0000313" key="5">
    <source>
        <dbReference type="WBParaSite" id="TREG1_93080.1"/>
    </source>
</evidence>
<feature type="region of interest" description="Disordered" evidence="1">
    <location>
        <begin position="578"/>
        <end position="604"/>
    </location>
</feature>
<feature type="domain" description="Vacuolar membrane-associated protein Iml1 N-terminal" evidence="2">
    <location>
        <begin position="113"/>
        <end position="401"/>
    </location>
</feature>
<reference evidence="5" key="2">
    <citation type="submission" date="2023-11" db="UniProtKB">
        <authorList>
            <consortium name="WormBaseParasite"/>
        </authorList>
    </citation>
    <scope>IDENTIFICATION</scope>
</reference>